<evidence type="ECO:0000259" key="3">
    <source>
        <dbReference type="Pfam" id="PF01926"/>
    </source>
</evidence>
<comment type="caution">
    <text evidence="4">The sequence shown here is derived from an EMBL/GenBank/DDBJ whole genome shotgun (WGS) entry which is preliminary data.</text>
</comment>
<feature type="transmembrane region" description="Helical" evidence="2">
    <location>
        <begin position="309"/>
        <end position="332"/>
    </location>
</feature>
<feature type="coiled-coil region" evidence="1">
    <location>
        <begin position="243"/>
        <end position="302"/>
    </location>
</feature>
<dbReference type="Pfam" id="PF01926">
    <property type="entry name" value="MMR_HSR1"/>
    <property type="match status" value="1"/>
</dbReference>
<dbReference type="Proteomes" id="UP000650582">
    <property type="component" value="Unassembled WGS sequence"/>
</dbReference>
<gene>
    <name evidence="4" type="ORF">RHS04_01872</name>
</gene>
<dbReference type="EMBL" id="JACYCC010000034">
    <property type="protein sequence ID" value="KAF8683354.1"/>
    <property type="molecule type" value="Genomic_DNA"/>
</dbReference>
<keyword evidence="1" id="KW-0175">Coiled coil</keyword>
<reference evidence="4" key="1">
    <citation type="submission" date="2020-09" db="EMBL/GenBank/DDBJ databases">
        <title>Comparative genome analyses of four rice-infecting Rhizoctonia solani isolates reveal extensive enrichment of homogalacturonan modification genes.</title>
        <authorList>
            <person name="Lee D.-Y."/>
            <person name="Jeon J."/>
            <person name="Kim K.-T."/>
            <person name="Cheong K."/>
            <person name="Song H."/>
            <person name="Choi G."/>
            <person name="Ko J."/>
            <person name="Opiyo S.O."/>
            <person name="Zuo S."/>
            <person name="Madhav S."/>
            <person name="Lee Y.-H."/>
            <person name="Wang G.-L."/>
        </authorList>
    </citation>
    <scope>NUCLEOTIDE SEQUENCE</scope>
    <source>
        <strain evidence="4">AG1-IA YN-7</strain>
    </source>
</reference>
<evidence type="ECO:0000313" key="4">
    <source>
        <dbReference type="EMBL" id="KAF8683354.1"/>
    </source>
</evidence>
<accession>A0A8H7HDS3</accession>
<name>A0A8H7HDS3_9AGAM</name>
<organism evidence="4 5">
    <name type="scientific">Rhizoctonia solani</name>
    <dbReference type="NCBI Taxonomy" id="456999"/>
    <lineage>
        <taxon>Eukaryota</taxon>
        <taxon>Fungi</taxon>
        <taxon>Dikarya</taxon>
        <taxon>Basidiomycota</taxon>
        <taxon>Agaricomycotina</taxon>
        <taxon>Agaricomycetes</taxon>
        <taxon>Cantharellales</taxon>
        <taxon>Ceratobasidiaceae</taxon>
        <taxon>Rhizoctonia</taxon>
    </lineage>
</organism>
<dbReference type="AlphaFoldDB" id="A0A8H7HDS3"/>
<dbReference type="Gene3D" id="3.40.50.300">
    <property type="entry name" value="P-loop containing nucleotide triphosphate hydrolases"/>
    <property type="match status" value="1"/>
</dbReference>
<keyword evidence="2" id="KW-0472">Membrane</keyword>
<evidence type="ECO:0000313" key="5">
    <source>
        <dbReference type="Proteomes" id="UP000650582"/>
    </source>
</evidence>
<feature type="domain" description="G" evidence="3">
    <location>
        <begin position="23"/>
        <end position="83"/>
    </location>
</feature>
<sequence>MASPPPYTSSQKENGDKAEPLNVLVFGPTGAGKSTIINLLTDNSANLAIGEGLKSCTERISRASLPRIHKGRKFTFFDTPGFDDTKMAPAQQLLKLAHGLDELNTEHSGKPHIHGVLYVHRITDNRMKGSAVGDIRVFEELIGKDMFEHVVIVTNMWENPPDEAHKRYEDELAKEQDFFGKIINSGASAGDRYRIMKGSTAGQAQSALLDAFVKRPSKITQIQTEMQKDGAILGNTSAGRAVRNKISSVRKDLEEQLKNLRQYSSELTGEDPIRRNRMNQLIRNLESKLDELSEDEKLLDSNMALIKRWMIWTFAGTAAAIGGECAAVAAAAAMAQAGVVGTEVLFAVGVTGVTVSGLGTLAVAGATVATGATLAYRGIKSFSKWIRDA</sequence>
<keyword evidence="2" id="KW-1133">Transmembrane helix</keyword>
<dbReference type="SUPFAM" id="SSF52540">
    <property type="entry name" value="P-loop containing nucleoside triphosphate hydrolases"/>
    <property type="match status" value="2"/>
</dbReference>
<evidence type="ECO:0000256" key="1">
    <source>
        <dbReference type="SAM" id="Coils"/>
    </source>
</evidence>
<dbReference type="GO" id="GO:0005525">
    <property type="term" value="F:GTP binding"/>
    <property type="evidence" value="ECO:0007669"/>
    <property type="project" value="InterPro"/>
</dbReference>
<proteinExistence type="predicted"/>
<evidence type="ECO:0000256" key="2">
    <source>
        <dbReference type="SAM" id="Phobius"/>
    </source>
</evidence>
<keyword evidence="2" id="KW-0812">Transmembrane</keyword>
<dbReference type="CDD" id="cd00882">
    <property type="entry name" value="Ras_like_GTPase"/>
    <property type="match status" value="1"/>
</dbReference>
<dbReference type="InterPro" id="IPR027417">
    <property type="entry name" value="P-loop_NTPase"/>
</dbReference>
<dbReference type="InterPro" id="IPR006073">
    <property type="entry name" value="GTP-bd"/>
</dbReference>
<protein>
    <submittedName>
        <fullName evidence="4">50S ribosome-binding GTPase</fullName>
    </submittedName>
</protein>
<feature type="transmembrane region" description="Helical" evidence="2">
    <location>
        <begin position="344"/>
        <end position="376"/>
    </location>
</feature>